<proteinExistence type="predicted"/>
<dbReference type="AlphaFoldDB" id="A0A1H6UFP7"/>
<dbReference type="RefSeq" id="WP_090731344.1">
    <property type="nucleotide sequence ID" value="NZ_FNYQ01000027.1"/>
</dbReference>
<dbReference type="Proteomes" id="UP000199250">
    <property type="component" value="Unassembled WGS sequence"/>
</dbReference>
<organism evidence="2 3">
    <name type="scientific">Azotobacter beijerinckii</name>
    <dbReference type="NCBI Taxonomy" id="170623"/>
    <lineage>
        <taxon>Bacteria</taxon>
        <taxon>Pseudomonadati</taxon>
        <taxon>Pseudomonadota</taxon>
        <taxon>Gammaproteobacteria</taxon>
        <taxon>Pseudomonadales</taxon>
        <taxon>Pseudomonadaceae</taxon>
        <taxon>Azotobacter</taxon>
    </lineage>
</organism>
<dbReference type="EMBL" id="FNYQ01000027">
    <property type="protein sequence ID" value="SEI86955.1"/>
    <property type="molecule type" value="Genomic_DNA"/>
</dbReference>
<sequence>MTEASICEMEVTGDDLAALVGVTARHIRRFAEAGKIERTGRNRYRLGQAIPALLEEMAGGDKAAELTAERVRKIRAEATMAELELAKAKGLVAPLEQMERAWRHQCTLIRTNMLNLPRRVVSSIVGETEERRIASLLRAEIEQVLRDAAEERVDIPDDEGESDEADE</sequence>
<gene>
    <name evidence="2" type="ORF">SAMN04244572_01936</name>
</gene>
<dbReference type="OrthoDB" id="8410638at2"/>
<accession>A0A1H6UFP7</accession>
<feature type="compositionally biased region" description="Acidic residues" evidence="1">
    <location>
        <begin position="156"/>
        <end position="167"/>
    </location>
</feature>
<feature type="region of interest" description="Disordered" evidence="1">
    <location>
        <begin position="148"/>
        <end position="167"/>
    </location>
</feature>
<evidence type="ECO:0000313" key="2">
    <source>
        <dbReference type="EMBL" id="SEI86955.1"/>
    </source>
</evidence>
<protein>
    <submittedName>
        <fullName evidence="2">Phage DNA packaging protein, Nu1 subunit of terminase</fullName>
    </submittedName>
</protein>
<evidence type="ECO:0000313" key="3">
    <source>
        <dbReference type="Proteomes" id="UP000199250"/>
    </source>
</evidence>
<reference evidence="2 3" key="1">
    <citation type="submission" date="2016-10" db="EMBL/GenBank/DDBJ databases">
        <authorList>
            <person name="de Groot N.N."/>
        </authorList>
    </citation>
    <scope>NUCLEOTIDE SEQUENCE [LARGE SCALE GENOMIC DNA]</scope>
    <source>
        <strain evidence="2 3">DSM 373</strain>
    </source>
</reference>
<name>A0A1H6UFP7_9GAMM</name>
<evidence type="ECO:0000256" key="1">
    <source>
        <dbReference type="SAM" id="MobiDB-lite"/>
    </source>
</evidence>